<dbReference type="RefSeq" id="WP_381371573.1">
    <property type="nucleotide sequence ID" value="NZ_JBHSOA010000161.1"/>
</dbReference>
<dbReference type="Proteomes" id="UP001596180">
    <property type="component" value="Unassembled WGS sequence"/>
</dbReference>
<organism evidence="2 3">
    <name type="scientific">Streptomyces chlorus</name>
    <dbReference type="NCBI Taxonomy" id="887452"/>
    <lineage>
        <taxon>Bacteria</taxon>
        <taxon>Bacillati</taxon>
        <taxon>Actinomycetota</taxon>
        <taxon>Actinomycetes</taxon>
        <taxon>Kitasatosporales</taxon>
        <taxon>Streptomycetaceae</taxon>
        <taxon>Streptomyces</taxon>
    </lineage>
</organism>
<protein>
    <submittedName>
        <fullName evidence="2">Uncharacterized protein</fullName>
    </submittedName>
</protein>
<feature type="compositionally biased region" description="Polar residues" evidence="1">
    <location>
        <begin position="17"/>
        <end position="32"/>
    </location>
</feature>
<keyword evidence="3" id="KW-1185">Reference proteome</keyword>
<accession>A0ABW1EBL3</accession>
<gene>
    <name evidence="2" type="ORF">ACFPZI_37115</name>
</gene>
<proteinExistence type="predicted"/>
<evidence type="ECO:0000313" key="2">
    <source>
        <dbReference type="EMBL" id="MFC5857173.1"/>
    </source>
</evidence>
<feature type="compositionally biased region" description="Polar residues" evidence="1">
    <location>
        <begin position="67"/>
        <end position="76"/>
    </location>
</feature>
<feature type="region of interest" description="Disordered" evidence="1">
    <location>
        <begin position="1"/>
        <end position="35"/>
    </location>
</feature>
<feature type="non-terminal residue" evidence="2">
    <location>
        <position position="76"/>
    </location>
</feature>
<evidence type="ECO:0000313" key="3">
    <source>
        <dbReference type="Proteomes" id="UP001596180"/>
    </source>
</evidence>
<sequence>MTSDNTPGDSPGAPRTPNASLNGSSAKTSVSRSRARIARLPCGNAARATAAVCSGTSGSPFGRIDTHTTPTAARQD</sequence>
<reference evidence="3" key="1">
    <citation type="journal article" date="2019" name="Int. J. Syst. Evol. Microbiol.">
        <title>The Global Catalogue of Microorganisms (GCM) 10K type strain sequencing project: providing services to taxonomists for standard genome sequencing and annotation.</title>
        <authorList>
            <consortium name="The Broad Institute Genomics Platform"/>
            <consortium name="The Broad Institute Genome Sequencing Center for Infectious Disease"/>
            <person name="Wu L."/>
            <person name="Ma J."/>
        </authorList>
    </citation>
    <scope>NUCLEOTIDE SEQUENCE [LARGE SCALE GENOMIC DNA]</scope>
    <source>
        <strain evidence="3">JCM 10411</strain>
    </source>
</reference>
<evidence type="ECO:0000256" key="1">
    <source>
        <dbReference type="SAM" id="MobiDB-lite"/>
    </source>
</evidence>
<name>A0ABW1EBL3_9ACTN</name>
<feature type="region of interest" description="Disordered" evidence="1">
    <location>
        <begin position="54"/>
        <end position="76"/>
    </location>
</feature>
<dbReference type="EMBL" id="JBHSOA010000161">
    <property type="protein sequence ID" value="MFC5857173.1"/>
    <property type="molecule type" value="Genomic_DNA"/>
</dbReference>
<comment type="caution">
    <text evidence="2">The sequence shown here is derived from an EMBL/GenBank/DDBJ whole genome shotgun (WGS) entry which is preliminary data.</text>
</comment>